<evidence type="ECO:0000256" key="1">
    <source>
        <dbReference type="ARBA" id="ARBA00006474"/>
    </source>
</evidence>
<dbReference type="SUPFAM" id="SSF52540">
    <property type="entry name" value="P-loop containing nucleoside triphosphate hydrolases"/>
    <property type="match status" value="1"/>
</dbReference>
<evidence type="ECO:0000313" key="9">
    <source>
        <dbReference type="EMBL" id="PIR26093.1"/>
    </source>
</evidence>
<proteinExistence type="inferred from homology"/>
<dbReference type="InterPro" id="IPR036388">
    <property type="entry name" value="WH-like_DNA-bd_sf"/>
</dbReference>
<feature type="binding site" evidence="5">
    <location>
        <begin position="393"/>
        <end position="400"/>
    </location>
    <ligand>
        <name>ATP</name>
        <dbReference type="ChEBI" id="CHEBI:30616"/>
    </ligand>
</feature>
<dbReference type="PANTHER" id="PTHR22683:SF41">
    <property type="entry name" value="DNA TRANSLOCASE FTSK"/>
    <property type="match status" value="1"/>
</dbReference>
<dbReference type="Pfam" id="PF01580">
    <property type="entry name" value="FtsK_SpoIIIE"/>
    <property type="match status" value="1"/>
</dbReference>
<dbReference type="InterPro" id="IPR041027">
    <property type="entry name" value="FtsK_alpha"/>
</dbReference>
<evidence type="ECO:0000256" key="5">
    <source>
        <dbReference type="PROSITE-ProRule" id="PRU00289"/>
    </source>
</evidence>
<dbReference type="GO" id="GO:0003677">
    <property type="term" value="F:DNA binding"/>
    <property type="evidence" value="ECO:0007669"/>
    <property type="project" value="UniProtKB-KW"/>
</dbReference>
<dbReference type="InterPro" id="IPR036390">
    <property type="entry name" value="WH_DNA-bd_sf"/>
</dbReference>
<feature type="transmembrane region" description="Helical" evidence="7">
    <location>
        <begin position="78"/>
        <end position="100"/>
    </location>
</feature>
<dbReference type="Pfam" id="PF09397">
    <property type="entry name" value="FtsK_gamma"/>
    <property type="match status" value="1"/>
</dbReference>
<feature type="region of interest" description="Disordered" evidence="6">
    <location>
        <begin position="717"/>
        <end position="737"/>
    </location>
</feature>
<comment type="similarity">
    <text evidence="1">Belongs to the FtsK/SpoIIIE/SftA family.</text>
</comment>
<keyword evidence="2 5" id="KW-0547">Nucleotide-binding</keyword>
<dbReference type="InterPro" id="IPR027417">
    <property type="entry name" value="P-loop_NTPase"/>
</dbReference>
<evidence type="ECO:0000313" key="10">
    <source>
        <dbReference type="Proteomes" id="UP000236846"/>
    </source>
</evidence>
<dbReference type="GO" id="GO:0005524">
    <property type="term" value="F:ATP binding"/>
    <property type="evidence" value="ECO:0007669"/>
    <property type="project" value="UniProtKB-UniRule"/>
</dbReference>
<dbReference type="Gene3D" id="3.40.50.300">
    <property type="entry name" value="P-loop containing nucleotide triphosphate hydrolases"/>
    <property type="match status" value="1"/>
</dbReference>
<evidence type="ECO:0000256" key="6">
    <source>
        <dbReference type="SAM" id="MobiDB-lite"/>
    </source>
</evidence>
<dbReference type="InterPro" id="IPR018541">
    <property type="entry name" value="Ftsk_gamma"/>
</dbReference>
<dbReference type="AlphaFoldDB" id="A0A2H0PVM1"/>
<keyword evidence="7" id="KW-1133">Transmembrane helix</keyword>
<feature type="compositionally biased region" description="Basic and acidic residues" evidence="6">
    <location>
        <begin position="722"/>
        <end position="737"/>
    </location>
</feature>
<evidence type="ECO:0000256" key="2">
    <source>
        <dbReference type="ARBA" id="ARBA00022741"/>
    </source>
</evidence>
<dbReference type="Gene3D" id="3.30.980.40">
    <property type="match status" value="1"/>
</dbReference>
<keyword evidence="7" id="KW-0812">Transmembrane</keyword>
<dbReference type="InterPro" id="IPR002543">
    <property type="entry name" value="FtsK_dom"/>
</dbReference>
<dbReference type="Proteomes" id="UP000236846">
    <property type="component" value="Unassembled WGS sequence"/>
</dbReference>
<gene>
    <name evidence="9" type="ORF">COV41_02265</name>
</gene>
<protein>
    <recommendedName>
        <fullName evidence="8">FtsK domain-containing protein</fullName>
    </recommendedName>
</protein>
<dbReference type="InterPro" id="IPR050206">
    <property type="entry name" value="FtsK/SpoIIIE/SftA"/>
</dbReference>
<dbReference type="SMART" id="SM00843">
    <property type="entry name" value="Ftsk_gamma"/>
    <property type="match status" value="1"/>
</dbReference>
<keyword evidence="7" id="KW-0472">Membrane</keyword>
<keyword evidence="4" id="KW-0238">DNA-binding</keyword>
<keyword evidence="3 5" id="KW-0067">ATP-binding</keyword>
<feature type="domain" description="FtsK" evidence="8">
    <location>
        <begin position="376"/>
        <end position="566"/>
    </location>
</feature>
<evidence type="ECO:0000256" key="3">
    <source>
        <dbReference type="ARBA" id="ARBA00022840"/>
    </source>
</evidence>
<feature type="transmembrane region" description="Helical" evidence="7">
    <location>
        <begin position="46"/>
        <end position="66"/>
    </location>
</feature>
<dbReference type="Pfam" id="PF17854">
    <property type="entry name" value="FtsK_alpha"/>
    <property type="match status" value="1"/>
</dbReference>
<evidence type="ECO:0000256" key="7">
    <source>
        <dbReference type="SAM" id="Phobius"/>
    </source>
</evidence>
<feature type="transmembrane region" description="Helical" evidence="7">
    <location>
        <begin position="112"/>
        <end position="135"/>
    </location>
</feature>
<dbReference type="PANTHER" id="PTHR22683">
    <property type="entry name" value="SPORULATION PROTEIN RELATED"/>
    <property type="match status" value="1"/>
</dbReference>
<dbReference type="EMBL" id="PCXE01000039">
    <property type="protein sequence ID" value="PIR26093.1"/>
    <property type="molecule type" value="Genomic_DNA"/>
</dbReference>
<evidence type="ECO:0000259" key="8">
    <source>
        <dbReference type="PROSITE" id="PS50901"/>
    </source>
</evidence>
<dbReference type="PROSITE" id="PS50901">
    <property type="entry name" value="FTSK"/>
    <property type="match status" value="1"/>
</dbReference>
<dbReference type="SUPFAM" id="SSF46785">
    <property type="entry name" value="Winged helix' DNA-binding domain"/>
    <property type="match status" value="1"/>
</dbReference>
<reference evidence="9 10" key="1">
    <citation type="submission" date="2017-09" db="EMBL/GenBank/DDBJ databases">
        <title>Depth-based differentiation of microbial function through sediment-hosted aquifers and enrichment of novel symbionts in the deep terrestrial subsurface.</title>
        <authorList>
            <person name="Probst A.J."/>
            <person name="Ladd B."/>
            <person name="Jarett J.K."/>
            <person name="Geller-Mcgrath D.E."/>
            <person name="Sieber C.M."/>
            <person name="Emerson J.B."/>
            <person name="Anantharaman K."/>
            <person name="Thomas B.C."/>
            <person name="Malmstrom R."/>
            <person name="Stieglmeier M."/>
            <person name="Klingl A."/>
            <person name="Woyke T."/>
            <person name="Ryan C.M."/>
            <person name="Banfield J.F."/>
        </authorList>
    </citation>
    <scope>NUCLEOTIDE SEQUENCE [LARGE SCALE GENOMIC DNA]</scope>
    <source>
        <strain evidence="9">CG11_big_fil_rev_8_21_14_0_20_43_10</strain>
    </source>
</reference>
<sequence length="737" mass="81598">MRGKRIENCASRRYNSIGMARKKRSQFPKFSLPSVSVSLAPETRRMIISILCVAVGLILVLAFWGIAGPVGNALRIGFAYLVGDFKALIPLTLFVLAILFARRDGKDIREMFYFTMVVGICLMLVSFLGLIDLFFPDRAGIVGRAMASLEYLFGFWASVVALSAVFCTGFLMDFWELVTGFLEKRKLVLYEAHKQRELIELPREEKIKQESRMEPKERNARIPVVQLKKQEQAVRMQKIFGPWEFPPLDLLSADGAKPSAGDIRVYAQIIQRTLEDFSIPVEMGSVHVGPTVTQYTLKPAQGVKLAHIVVLQNDLALALAAHPIRIEAPIPGQSLVGIEVPNKTFSIVRLRSLLEDLAWKQSSASLLVPLGRNVKGEPVFTDIAKLPHLLVAGATGTGKSIFIHSALTSLMYRNPPQLLKFILVDPKRVELTAYDGIPYLLSPVITDGRKAIVAMKWAITEMDRRYDLLLEEKCRDTNSFNAKPGRKSEDMLPSIAIVIDELADLMVAHGKELEGIIVRLAQMARATGIHLIVSTQRPSVEVITGLIKANITSRVAFQVASQVDSRTILDGAGAEKLLGRGDALFISAETSKPKRIQAPFISEEEVERVVSYIKHTAEKIAFNDINAAPDLVQMLAQDIPDETGISLLDGSDDDELYDRAYSVVVKYQKASASLLQRYLRVGYARAARLLDMLEARGVIGPGHGAKPRDVYMQANEAEMDALDQRESSADESGKMNP</sequence>
<accession>A0A2H0PVM1</accession>
<evidence type="ECO:0000256" key="4">
    <source>
        <dbReference type="ARBA" id="ARBA00023125"/>
    </source>
</evidence>
<comment type="caution">
    <text evidence="9">The sequence shown here is derived from an EMBL/GenBank/DDBJ whole genome shotgun (WGS) entry which is preliminary data.</text>
</comment>
<name>A0A2H0PVM1_9BACT</name>
<organism evidence="9 10">
    <name type="scientific">Candidatus Brennerbacteria bacterium CG11_big_fil_rev_8_21_14_0_20_43_10</name>
    <dbReference type="NCBI Taxonomy" id="1974523"/>
    <lineage>
        <taxon>Bacteria</taxon>
        <taxon>Candidatus Brenneribacteriota</taxon>
    </lineage>
</organism>
<dbReference type="Gene3D" id="1.10.10.10">
    <property type="entry name" value="Winged helix-like DNA-binding domain superfamily/Winged helix DNA-binding domain"/>
    <property type="match status" value="1"/>
</dbReference>